<comment type="caution">
    <text evidence="6">The sequence shown here is derived from an EMBL/GenBank/DDBJ whole genome shotgun (WGS) entry which is preliminary data.</text>
</comment>
<evidence type="ECO:0000256" key="3">
    <source>
        <dbReference type="ARBA" id="ARBA00022801"/>
    </source>
</evidence>
<evidence type="ECO:0000256" key="1">
    <source>
        <dbReference type="ARBA" id="ARBA00007749"/>
    </source>
</evidence>
<proteinExistence type="inferred from homology"/>
<evidence type="ECO:0000313" key="7">
    <source>
        <dbReference type="Proteomes" id="UP001596540"/>
    </source>
</evidence>
<keyword evidence="7" id="KW-1185">Reference proteome</keyword>
<dbReference type="PANTHER" id="PTHR42978:SF6">
    <property type="entry name" value="QUORUM-QUENCHING LACTONASE YTNP-RELATED"/>
    <property type="match status" value="1"/>
</dbReference>
<name>A0ABW2KJQ5_9ACTN</name>
<dbReference type="Pfam" id="PF00753">
    <property type="entry name" value="Lactamase_B"/>
    <property type="match status" value="1"/>
</dbReference>
<gene>
    <name evidence="6" type="ORF">ACFQRF_17650</name>
</gene>
<reference evidence="7" key="1">
    <citation type="journal article" date="2019" name="Int. J. Syst. Evol. Microbiol.">
        <title>The Global Catalogue of Microorganisms (GCM) 10K type strain sequencing project: providing services to taxonomists for standard genome sequencing and annotation.</title>
        <authorList>
            <consortium name="The Broad Institute Genomics Platform"/>
            <consortium name="The Broad Institute Genome Sequencing Center for Infectious Disease"/>
            <person name="Wu L."/>
            <person name="Ma J."/>
        </authorList>
    </citation>
    <scope>NUCLEOTIDE SEQUENCE [LARGE SCALE GENOMIC DNA]</scope>
    <source>
        <strain evidence="7">CGMCC 4.7382</strain>
    </source>
</reference>
<dbReference type="EMBL" id="JBHTBH010000008">
    <property type="protein sequence ID" value="MFC7329560.1"/>
    <property type="molecule type" value="Genomic_DNA"/>
</dbReference>
<dbReference type="Gene3D" id="3.60.15.10">
    <property type="entry name" value="Ribonuclease Z/Hydroxyacylglutathione hydrolase-like"/>
    <property type="match status" value="1"/>
</dbReference>
<feature type="domain" description="Metallo-beta-lactamase" evidence="5">
    <location>
        <begin position="68"/>
        <end position="267"/>
    </location>
</feature>
<evidence type="ECO:0000313" key="6">
    <source>
        <dbReference type="EMBL" id="MFC7329560.1"/>
    </source>
</evidence>
<accession>A0ABW2KJQ5</accession>
<keyword evidence="3" id="KW-0378">Hydrolase</keyword>
<dbReference type="RefSeq" id="WP_379872210.1">
    <property type="nucleotide sequence ID" value="NZ_JBHTBH010000008.1"/>
</dbReference>
<organism evidence="6 7">
    <name type="scientific">Marinactinospora rubrisoli</name>
    <dbReference type="NCBI Taxonomy" id="2715399"/>
    <lineage>
        <taxon>Bacteria</taxon>
        <taxon>Bacillati</taxon>
        <taxon>Actinomycetota</taxon>
        <taxon>Actinomycetes</taxon>
        <taxon>Streptosporangiales</taxon>
        <taxon>Nocardiopsidaceae</taxon>
        <taxon>Marinactinospora</taxon>
    </lineage>
</organism>
<evidence type="ECO:0000259" key="5">
    <source>
        <dbReference type="SMART" id="SM00849"/>
    </source>
</evidence>
<evidence type="ECO:0000256" key="4">
    <source>
        <dbReference type="ARBA" id="ARBA00022833"/>
    </source>
</evidence>
<dbReference type="InterPro" id="IPR036866">
    <property type="entry name" value="RibonucZ/Hydroxyglut_hydro"/>
</dbReference>
<dbReference type="PANTHER" id="PTHR42978">
    <property type="entry name" value="QUORUM-QUENCHING LACTONASE YTNP-RELATED-RELATED"/>
    <property type="match status" value="1"/>
</dbReference>
<keyword evidence="4" id="KW-0862">Zinc</keyword>
<protein>
    <submittedName>
        <fullName evidence="6">MBL fold metallo-hydrolase</fullName>
    </submittedName>
</protein>
<evidence type="ECO:0000256" key="2">
    <source>
        <dbReference type="ARBA" id="ARBA00022723"/>
    </source>
</evidence>
<dbReference type="InterPro" id="IPR051013">
    <property type="entry name" value="MBL_superfamily_lactonases"/>
</dbReference>
<dbReference type="SUPFAM" id="SSF56281">
    <property type="entry name" value="Metallo-hydrolase/oxidoreductase"/>
    <property type="match status" value="1"/>
</dbReference>
<sequence length="290" mass="30922">MSSSVPSPDDRLRRPPGIRSLLIGDIRVTHIPDGEGRLDGRGWLPDVSEEEWSAHSDHLDDAGSLVMGVGGLLVEHAGRVLLIDAGIGPVSISPPVGTVWGGALPDNLAEVGYRPQDVEAVAITHLHHDHIGWTWHPVPGGEPSPFAGAGYLVSAPEWDQRSLTDEQGRKVEAALAPRVRTVADGEEVFPGVTVLLTPGHTPGHTSYVIASGGQRLIVLGDALHSPIQVAHPEWGTAVDHDREQSMAPRRRLIAELARPDTIGYGGHFADVVFGRVEQDGDGPAWHPIAP</sequence>
<comment type="similarity">
    <text evidence="1">Belongs to the metallo-beta-lactamase superfamily.</text>
</comment>
<dbReference type="CDD" id="cd07720">
    <property type="entry name" value="OPHC2-like_MBL-fold"/>
    <property type="match status" value="1"/>
</dbReference>
<dbReference type="Proteomes" id="UP001596540">
    <property type="component" value="Unassembled WGS sequence"/>
</dbReference>
<dbReference type="SMART" id="SM00849">
    <property type="entry name" value="Lactamase_B"/>
    <property type="match status" value="1"/>
</dbReference>
<keyword evidence="2" id="KW-0479">Metal-binding</keyword>
<dbReference type="InterPro" id="IPR001279">
    <property type="entry name" value="Metallo-B-lactamas"/>
</dbReference>